<feature type="signal peptide" evidence="1">
    <location>
        <begin position="1"/>
        <end position="25"/>
    </location>
</feature>
<dbReference type="Proteomes" id="UP000198601">
    <property type="component" value="Unassembled WGS sequence"/>
</dbReference>
<gene>
    <name evidence="2" type="ORF">SAMN04487970_101968</name>
</gene>
<dbReference type="SUPFAM" id="SSF51126">
    <property type="entry name" value="Pectin lyase-like"/>
    <property type="match status" value="1"/>
</dbReference>
<evidence type="ECO:0000313" key="3">
    <source>
        <dbReference type="Proteomes" id="UP000198601"/>
    </source>
</evidence>
<dbReference type="OrthoDB" id="1495777at2"/>
<sequence length="423" mass="45605">MKKLSISALFLFFLAHIAFTFPGSAEELQPPQASSGSGTQISGDIGQDTVWTKASSPYIVTTTVLIYDNVTLSIEPGVVVKFRDNTQLRVLGNLLVNGTQNEPVLFGPETPQSVPSWKGLDLEYIDTNTVRIKHAEFTGATAAIDAGTYPIVNKNPAIIDHVKFTNNQTALYGDIKNFNVASSVFENNGTAIRGSRIFVYDSLIRNNGGGVTDLGDSEERKDKDNIVVKSRIEGNRSYGLKGSGAIYDSIVTGNAYGAYVDRVFNGMFGTISIYLYDTKVSGNQIGLLSTTGDPENTIRFKRGELSDNAVGFDGAIPVTESNILRNGWNGVINTYNSSDPVPLQNNYWGTTDEQEVASKLKLGSDIQVNYVPLATAPFEAPADAPVWPANSELKLEGKGIVGKIILSCLGPDSITCCIETENC</sequence>
<dbReference type="EMBL" id="FMTT01000019">
    <property type="protein sequence ID" value="SCW60483.1"/>
    <property type="molecule type" value="Genomic_DNA"/>
</dbReference>
<dbReference type="InterPro" id="IPR011050">
    <property type="entry name" value="Pectin_lyase_fold/virulence"/>
</dbReference>
<reference evidence="3" key="1">
    <citation type="submission" date="2016-10" db="EMBL/GenBank/DDBJ databases">
        <authorList>
            <person name="Varghese N."/>
            <person name="Submissions S."/>
        </authorList>
    </citation>
    <scope>NUCLEOTIDE SEQUENCE [LARGE SCALE GENOMIC DNA]</scope>
    <source>
        <strain evidence="3">CGMCC 1.8946</strain>
    </source>
</reference>
<dbReference type="AlphaFoldDB" id="A0A1G4RU50"/>
<evidence type="ECO:0008006" key="4">
    <source>
        <dbReference type="Google" id="ProtNLM"/>
    </source>
</evidence>
<dbReference type="RefSeq" id="WP_090672858.1">
    <property type="nucleotide sequence ID" value="NZ_FMTT01000019.1"/>
</dbReference>
<evidence type="ECO:0000313" key="2">
    <source>
        <dbReference type="EMBL" id="SCW60483.1"/>
    </source>
</evidence>
<feature type="chain" id="PRO_5011573867" description="Right handed beta helix region" evidence="1">
    <location>
        <begin position="26"/>
        <end position="423"/>
    </location>
</feature>
<proteinExistence type="predicted"/>
<dbReference type="STRING" id="624147.SAMN04487970_101968"/>
<accession>A0A1G4RU50</accession>
<protein>
    <recommendedName>
        <fullName evidence="4">Right handed beta helix region</fullName>
    </recommendedName>
</protein>
<evidence type="ECO:0000256" key="1">
    <source>
        <dbReference type="SAM" id="SignalP"/>
    </source>
</evidence>
<name>A0A1G4RU50_9BACL</name>
<organism evidence="2 3">
    <name type="scientific">Paenibacillus tianmuensis</name>
    <dbReference type="NCBI Taxonomy" id="624147"/>
    <lineage>
        <taxon>Bacteria</taxon>
        <taxon>Bacillati</taxon>
        <taxon>Bacillota</taxon>
        <taxon>Bacilli</taxon>
        <taxon>Bacillales</taxon>
        <taxon>Paenibacillaceae</taxon>
        <taxon>Paenibacillus</taxon>
    </lineage>
</organism>
<keyword evidence="1" id="KW-0732">Signal</keyword>
<keyword evidence="3" id="KW-1185">Reference proteome</keyword>